<dbReference type="KEGG" id="ndi:NDAI_0K01090"/>
<evidence type="ECO:0008006" key="4">
    <source>
        <dbReference type="Google" id="ProtNLM"/>
    </source>
</evidence>
<sequence length="158" mass="18251">MVLLGNIRHILLLLAIASPNKKTNLTLLPQVTNQSSKYFLLLLFAKVGQSNRLMLPLPTYMLLQDNHGSLALLHCDFFNIKHWDVKYKYLFDLVKNKEVTLNYVLTADMVTDILTEPLPTSSHQKHRQSMGIVLIAKVAIYEINSEIFRFLFFKHHIS</sequence>
<feature type="chain" id="PRO_5003411012" description="Telomere replication protein EST3" evidence="1">
    <location>
        <begin position="18"/>
        <end position="158"/>
    </location>
</feature>
<proteinExistence type="predicted"/>
<keyword evidence="3" id="KW-1185">Reference proteome</keyword>
<feature type="signal peptide" evidence="1">
    <location>
        <begin position="1"/>
        <end position="17"/>
    </location>
</feature>
<evidence type="ECO:0000256" key="1">
    <source>
        <dbReference type="SAM" id="SignalP"/>
    </source>
</evidence>
<reference evidence="2 3" key="1">
    <citation type="journal article" date="2011" name="Proc. Natl. Acad. Sci. U.S.A.">
        <title>Evolutionary erosion of yeast sex chromosomes by mating-type switching accidents.</title>
        <authorList>
            <person name="Gordon J.L."/>
            <person name="Armisen D."/>
            <person name="Proux-Wera E."/>
            <person name="Oheigeartaigh S.S."/>
            <person name="Byrne K.P."/>
            <person name="Wolfe K.H."/>
        </authorList>
    </citation>
    <scope>NUCLEOTIDE SEQUENCE [LARGE SCALE GENOMIC DNA]</scope>
    <source>
        <strain evidence="3">ATCC 10597 / BCRC 20456 / CBS 421 / NBRC 0211 / NRRL Y-12639</strain>
    </source>
</reference>
<evidence type="ECO:0000313" key="3">
    <source>
        <dbReference type="Proteomes" id="UP000000689"/>
    </source>
</evidence>
<dbReference type="HOGENOM" id="CLU_1669848_0_0_1"/>
<keyword evidence="1" id="KW-0732">Signal</keyword>
<dbReference type="Proteomes" id="UP000000689">
    <property type="component" value="Chromosome 11"/>
</dbReference>
<dbReference type="AlphaFoldDB" id="G0WHN9"/>
<protein>
    <recommendedName>
        <fullName evidence="4">Telomere replication protein EST3</fullName>
    </recommendedName>
</protein>
<organism evidence="2 3">
    <name type="scientific">Naumovozyma dairenensis (strain ATCC 10597 / BCRC 20456 / CBS 421 / NBRC 0211 / NRRL Y-12639)</name>
    <name type="common">Saccharomyces dairenensis</name>
    <dbReference type="NCBI Taxonomy" id="1071378"/>
    <lineage>
        <taxon>Eukaryota</taxon>
        <taxon>Fungi</taxon>
        <taxon>Dikarya</taxon>
        <taxon>Ascomycota</taxon>
        <taxon>Saccharomycotina</taxon>
        <taxon>Saccharomycetes</taxon>
        <taxon>Saccharomycetales</taxon>
        <taxon>Saccharomycetaceae</taxon>
        <taxon>Naumovozyma</taxon>
    </lineage>
</organism>
<gene>
    <name evidence="2" type="primary">NDAI0K01090</name>
    <name evidence="2" type="ordered locus">NDAI_0K01090</name>
</gene>
<dbReference type="EMBL" id="HE580277">
    <property type="protein sequence ID" value="CCD27300.1"/>
    <property type="molecule type" value="Genomic_DNA"/>
</dbReference>
<dbReference type="GeneID" id="11497588"/>
<dbReference type="OrthoDB" id="1645289at2759"/>
<evidence type="ECO:0000313" key="2">
    <source>
        <dbReference type="EMBL" id="CCD27300.1"/>
    </source>
</evidence>
<accession>G0WHN9</accession>
<name>G0WHN9_NAUDC</name>
<dbReference type="RefSeq" id="XP_003672543.1">
    <property type="nucleotide sequence ID" value="XM_003672495.1"/>
</dbReference>